<reference evidence="3" key="1">
    <citation type="journal article" date="2019" name="Int. J. Syst. Evol. Microbiol.">
        <title>The Global Catalogue of Microorganisms (GCM) 10K type strain sequencing project: providing services to taxonomists for standard genome sequencing and annotation.</title>
        <authorList>
            <consortium name="The Broad Institute Genomics Platform"/>
            <consortium name="The Broad Institute Genome Sequencing Center for Infectious Disease"/>
            <person name="Wu L."/>
            <person name="Ma J."/>
        </authorList>
    </citation>
    <scope>NUCLEOTIDE SEQUENCE [LARGE SCALE GENOMIC DNA]</scope>
    <source>
        <strain evidence="3">CCUG 62974</strain>
    </source>
</reference>
<protein>
    <submittedName>
        <fullName evidence="2">DUF397 domain-containing protein</fullName>
    </submittedName>
</protein>
<feature type="domain" description="DUF397" evidence="1">
    <location>
        <begin position="3"/>
        <end position="19"/>
    </location>
</feature>
<feature type="domain" description="DUF397" evidence="1">
    <location>
        <begin position="39"/>
        <end position="101"/>
    </location>
</feature>
<gene>
    <name evidence="2" type="ORF">ACFQ08_00385</name>
</gene>
<dbReference type="Proteomes" id="UP001597024">
    <property type="component" value="Unassembled WGS sequence"/>
</dbReference>
<evidence type="ECO:0000313" key="2">
    <source>
        <dbReference type="EMBL" id="MFD0883027.1"/>
    </source>
</evidence>
<evidence type="ECO:0000259" key="1">
    <source>
        <dbReference type="Pfam" id="PF04149"/>
    </source>
</evidence>
<keyword evidence="3" id="KW-1185">Reference proteome</keyword>
<organism evidence="2 3">
    <name type="scientific">Streptosporangium algeriense</name>
    <dbReference type="NCBI Taxonomy" id="1682748"/>
    <lineage>
        <taxon>Bacteria</taxon>
        <taxon>Bacillati</taxon>
        <taxon>Actinomycetota</taxon>
        <taxon>Actinomycetes</taxon>
        <taxon>Streptosporangiales</taxon>
        <taxon>Streptosporangiaceae</taxon>
        <taxon>Streptosporangium</taxon>
    </lineage>
</organism>
<dbReference type="Pfam" id="PF04149">
    <property type="entry name" value="DUF397"/>
    <property type="match status" value="2"/>
</dbReference>
<name>A0ABW3DK30_9ACTN</name>
<dbReference type="EMBL" id="JBHTHX010000002">
    <property type="protein sequence ID" value="MFD0883027.1"/>
    <property type="molecule type" value="Genomic_DNA"/>
</dbReference>
<sequence>MLWRKSSLSNANGGQCVEVGVWHKSSLSGNGQNCIEVGVWRKSFLGGNGPDCVEVATVDTIQDQAGAAADRLFLVRDSKDSDSPVLAFAPSEWAEFLDAIKSGGLDDLVVPPEV</sequence>
<accession>A0ABW3DK30</accession>
<evidence type="ECO:0000313" key="3">
    <source>
        <dbReference type="Proteomes" id="UP001597024"/>
    </source>
</evidence>
<comment type="caution">
    <text evidence="2">The sequence shown here is derived from an EMBL/GenBank/DDBJ whole genome shotgun (WGS) entry which is preliminary data.</text>
</comment>
<dbReference type="InterPro" id="IPR007278">
    <property type="entry name" value="DUF397"/>
</dbReference>
<proteinExistence type="predicted"/>